<name>A0A221VYJ5_9PSEU</name>
<feature type="region of interest" description="Disordered" evidence="1">
    <location>
        <begin position="190"/>
        <end position="236"/>
    </location>
</feature>
<organism evidence="2 3">
    <name type="scientific">Actinoalloteichus hoggarensis</name>
    <dbReference type="NCBI Taxonomy" id="1470176"/>
    <lineage>
        <taxon>Bacteria</taxon>
        <taxon>Bacillati</taxon>
        <taxon>Actinomycetota</taxon>
        <taxon>Actinomycetes</taxon>
        <taxon>Pseudonocardiales</taxon>
        <taxon>Pseudonocardiaceae</taxon>
        <taxon>Actinoalloteichus</taxon>
    </lineage>
</organism>
<feature type="compositionally biased region" description="Basic and acidic residues" evidence="1">
    <location>
        <begin position="224"/>
        <end position="236"/>
    </location>
</feature>
<gene>
    <name evidence="2" type="ORF">AHOG_03265</name>
</gene>
<protein>
    <submittedName>
        <fullName evidence="2">Uncharacterized protein</fullName>
    </submittedName>
</protein>
<dbReference type="KEGG" id="ahg:AHOG_03265"/>
<dbReference type="EMBL" id="CP022521">
    <property type="protein sequence ID" value="ASO18311.1"/>
    <property type="molecule type" value="Genomic_DNA"/>
</dbReference>
<accession>A0A221VYJ5</accession>
<keyword evidence="3" id="KW-1185">Reference proteome</keyword>
<evidence type="ECO:0000313" key="2">
    <source>
        <dbReference type="EMBL" id="ASO18311.1"/>
    </source>
</evidence>
<evidence type="ECO:0000313" key="3">
    <source>
        <dbReference type="Proteomes" id="UP000204221"/>
    </source>
</evidence>
<evidence type="ECO:0000256" key="1">
    <source>
        <dbReference type="SAM" id="MobiDB-lite"/>
    </source>
</evidence>
<dbReference type="AlphaFoldDB" id="A0A221VYJ5"/>
<feature type="compositionally biased region" description="Basic and acidic residues" evidence="1">
    <location>
        <begin position="148"/>
        <end position="174"/>
    </location>
</feature>
<reference evidence="2 3" key="1">
    <citation type="submission" date="2017-07" db="EMBL/GenBank/DDBJ databases">
        <title>Complete genome sequence of Actinoalloteichus hoggarensis DSM 45943, type strain of Actinoalloteichus hoggarensis.</title>
        <authorList>
            <person name="Ruckert C."/>
            <person name="Nouioui I."/>
            <person name="Willmese J."/>
            <person name="van Wezel G."/>
            <person name="Klenk H.-P."/>
            <person name="Kalinowski J."/>
            <person name="Zotchev S.B."/>
        </authorList>
    </citation>
    <scope>NUCLEOTIDE SEQUENCE [LARGE SCALE GENOMIC DNA]</scope>
    <source>
        <strain evidence="2 3">DSM 45943</strain>
    </source>
</reference>
<dbReference type="Proteomes" id="UP000204221">
    <property type="component" value="Chromosome"/>
</dbReference>
<sequence>MTRARAGSGAGRPVCGLTSAWIGWGTGRLGHGLNFGTDRLRRVRHGPAPGRTGSIRTGSGADWFVPTCSSRADTAGPTWPGGHGRAGSDTAAVSIPADWNDLPPESRRVTTPRSARLDPRSGRAGSDPRAAAAGRHGLHHPTPARARLPTESDTARSTTDRRRADGRRPPGADLLVEHRPADAVSINDGRHRARGRRPAGTAWRVDHRRAPTPCRSTTGRRAGPRTDRSPTGRADDRVVGLGAVNARTAATARRSIATG</sequence>
<feature type="region of interest" description="Disordered" evidence="1">
    <location>
        <begin position="95"/>
        <end position="174"/>
    </location>
</feature>
<proteinExistence type="predicted"/>